<keyword evidence="8 15" id="KW-0732">Signal</keyword>
<dbReference type="SUPFAM" id="SSF52058">
    <property type="entry name" value="L domain-like"/>
    <property type="match status" value="1"/>
</dbReference>
<dbReference type="InterPro" id="IPR001611">
    <property type="entry name" value="Leu-rich_rpt"/>
</dbReference>
<keyword evidence="17" id="KW-1185">Reference proteome</keyword>
<keyword evidence="12" id="KW-0325">Glycoprotein</keyword>
<feature type="chain" id="PRO_5044011426" description="Cell wall hydroxyproline-rich glycoprotein" evidence="15">
    <location>
        <begin position="26"/>
        <end position="422"/>
    </location>
</feature>
<keyword evidence="10" id="KW-1133">Transmembrane helix</keyword>
<keyword evidence="6" id="KW-0433">Leucine-rich repeat</keyword>
<protein>
    <recommendedName>
        <fullName evidence="14">Cell wall hydroxyproline-rich glycoprotein</fullName>
    </recommendedName>
</protein>
<keyword evidence="7" id="KW-0812">Transmembrane</keyword>
<dbReference type="FunFam" id="3.80.10.10:FF:000224">
    <property type="entry name" value="Leucine-rich repeat extensin-like protein 1"/>
    <property type="match status" value="1"/>
</dbReference>
<name>A0AAV5I496_9ROSI</name>
<dbReference type="GO" id="GO:0016020">
    <property type="term" value="C:membrane"/>
    <property type="evidence" value="ECO:0007669"/>
    <property type="project" value="UniProtKB-SubCell"/>
</dbReference>
<keyword evidence="11" id="KW-0472">Membrane</keyword>
<keyword evidence="13" id="KW-0379">Hydroxylation</keyword>
<dbReference type="AlphaFoldDB" id="A0AAV5I496"/>
<dbReference type="Pfam" id="PF00560">
    <property type="entry name" value="LRR_1"/>
    <property type="match status" value="2"/>
</dbReference>
<keyword evidence="9" id="KW-0677">Repeat</keyword>
<evidence type="ECO:0000256" key="9">
    <source>
        <dbReference type="ARBA" id="ARBA00022737"/>
    </source>
</evidence>
<proteinExistence type="inferred from homology"/>
<accession>A0AAV5I496</accession>
<dbReference type="PANTHER" id="PTHR32093:SF50">
    <property type="entry name" value="EXTENSIN-LIKE PROTEIN"/>
    <property type="match status" value="1"/>
</dbReference>
<dbReference type="Gene3D" id="3.80.10.10">
    <property type="entry name" value="Ribonuclease Inhibitor"/>
    <property type="match status" value="2"/>
</dbReference>
<dbReference type="Pfam" id="PF13855">
    <property type="entry name" value="LRR_8"/>
    <property type="match status" value="1"/>
</dbReference>
<evidence type="ECO:0000256" key="3">
    <source>
        <dbReference type="ARBA" id="ARBA00009592"/>
    </source>
</evidence>
<dbReference type="InterPro" id="IPR051582">
    <property type="entry name" value="LRR_extensin-like_regulator"/>
</dbReference>
<evidence type="ECO:0000256" key="6">
    <source>
        <dbReference type="ARBA" id="ARBA00022614"/>
    </source>
</evidence>
<evidence type="ECO:0000313" key="16">
    <source>
        <dbReference type="EMBL" id="GKU93109.1"/>
    </source>
</evidence>
<evidence type="ECO:0000256" key="2">
    <source>
        <dbReference type="ARBA" id="ARBA00004479"/>
    </source>
</evidence>
<evidence type="ECO:0000256" key="5">
    <source>
        <dbReference type="ARBA" id="ARBA00022525"/>
    </source>
</evidence>
<dbReference type="InterPro" id="IPR032675">
    <property type="entry name" value="LRR_dom_sf"/>
</dbReference>
<evidence type="ECO:0000256" key="14">
    <source>
        <dbReference type="ARBA" id="ARBA00041871"/>
    </source>
</evidence>
<organism evidence="16 17">
    <name type="scientific">Rubroshorea leprosula</name>
    <dbReference type="NCBI Taxonomy" id="152421"/>
    <lineage>
        <taxon>Eukaryota</taxon>
        <taxon>Viridiplantae</taxon>
        <taxon>Streptophyta</taxon>
        <taxon>Embryophyta</taxon>
        <taxon>Tracheophyta</taxon>
        <taxon>Spermatophyta</taxon>
        <taxon>Magnoliopsida</taxon>
        <taxon>eudicotyledons</taxon>
        <taxon>Gunneridae</taxon>
        <taxon>Pentapetalae</taxon>
        <taxon>rosids</taxon>
        <taxon>malvids</taxon>
        <taxon>Malvales</taxon>
        <taxon>Dipterocarpaceae</taxon>
        <taxon>Rubroshorea</taxon>
    </lineage>
</organism>
<dbReference type="PANTHER" id="PTHR32093">
    <property type="entry name" value="LEUCINE-RICH REPEAT EXTENSIN-LIKE PROTEIN 3-RELATED"/>
    <property type="match status" value="1"/>
</dbReference>
<gene>
    <name evidence="16" type="ORF">SLEP1_g6737</name>
</gene>
<comment type="similarity">
    <text evidence="3">Belongs to the RLP family.</text>
</comment>
<keyword evidence="5" id="KW-0964">Secreted</keyword>
<comment type="caution">
    <text evidence="16">The sequence shown here is derived from an EMBL/GenBank/DDBJ whole genome shotgun (WGS) entry which is preliminary data.</text>
</comment>
<evidence type="ECO:0000256" key="13">
    <source>
        <dbReference type="ARBA" id="ARBA00023278"/>
    </source>
</evidence>
<dbReference type="FunFam" id="3.80.10.10:FF:000041">
    <property type="entry name" value="LRR receptor-like serine/threonine-protein kinase ERECTA"/>
    <property type="match status" value="1"/>
</dbReference>
<dbReference type="Proteomes" id="UP001054252">
    <property type="component" value="Unassembled WGS sequence"/>
</dbReference>
<feature type="signal peptide" evidence="15">
    <location>
        <begin position="1"/>
        <end position="25"/>
    </location>
</feature>
<evidence type="ECO:0000256" key="4">
    <source>
        <dbReference type="ARBA" id="ARBA00022512"/>
    </source>
</evidence>
<comment type="subcellular location">
    <subcellularLocation>
        <location evidence="2">Membrane</location>
        <topology evidence="2">Single-pass type I membrane protein</topology>
    </subcellularLocation>
    <subcellularLocation>
        <location evidence="1">Secreted</location>
        <location evidence="1">Cell wall</location>
    </subcellularLocation>
</comment>
<evidence type="ECO:0000256" key="11">
    <source>
        <dbReference type="ARBA" id="ARBA00023136"/>
    </source>
</evidence>
<sequence>MASTQFYSFTLLLILFSSISNNFLAAKHGSYSVSRHHHHQHSGSHHGHNQAPPTNPKLQQAYIAFQAWKRVIFSDPNNFISNWVGPHVCNYTGVYCAPAPYDETLTVVAGVDFNHANLAGFLPNELGLLSDLALIHLNSNRFCGVLPNTLSNLTLLFELDLSNNRFVGPFPSVILSLPSLHYLDLRFNEFEGPVPPQLFNQGLDAIIVNNNNFTGSLPTAFKANISPSVIVFANNRFRGCLPPSIANLADSLEELLFINTSLSGCLPPEIGHLYKLKVFDVSYNNLVGPVPYSMAGLYHLQQLNLAHNKLTGGVPDGICALPNLENFTISFNFFCEEGWVCQNLSSKGIVFDDSWNCLPEKKRQRSENKCQAVYKHPVECSLVQCGGGGGGSGGGGAPFAFPPVMVPAAAPLFSIAPSPSNV</sequence>
<keyword evidence="4" id="KW-0134">Cell wall</keyword>
<evidence type="ECO:0000256" key="10">
    <source>
        <dbReference type="ARBA" id="ARBA00022989"/>
    </source>
</evidence>
<evidence type="ECO:0000256" key="7">
    <source>
        <dbReference type="ARBA" id="ARBA00022692"/>
    </source>
</evidence>
<evidence type="ECO:0000313" key="17">
    <source>
        <dbReference type="Proteomes" id="UP001054252"/>
    </source>
</evidence>
<dbReference type="EMBL" id="BPVZ01000006">
    <property type="protein sequence ID" value="GKU93109.1"/>
    <property type="molecule type" value="Genomic_DNA"/>
</dbReference>
<reference evidence="16 17" key="1">
    <citation type="journal article" date="2021" name="Commun. Biol.">
        <title>The genome of Shorea leprosula (Dipterocarpaceae) highlights the ecological relevance of drought in aseasonal tropical rainforests.</title>
        <authorList>
            <person name="Ng K.K.S."/>
            <person name="Kobayashi M.J."/>
            <person name="Fawcett J.A."/>
            <person name="Hatakeyama M."/>
            <person name="Paape T."/>
            <person name="Ng C.H."/>
            <person name="Ang C.C."/>
            <person name="Tnah L.H."/>
            <person name="Lee C.T."/>
            <person name="Nishiyama T."/>
            <person name="Sese J."/>
            <person name="O'Brien M.J."/>
            <person name="Copetti D."/>
            <person name="Mohd Noor M.I."/>
            <person name="Ong R.C."/>
            <person name="Putra M."/>
            <person name="Sireger I.Z."/>
            <person name="Indrioko S."/>
            <person name="Kosugi Y."/>
            <person name="Izuno A."/>
            <person name="Isagi Y."/>
            <person name="Lee S.L."/>
            <person name="Shimizu K.K."/>
        </authorList>
    </citation>
    <scope>NUCLEOTIDE SEQUENCE [LARGE SCALE GENOMIC DNA]</scope>
    <source>
        <strain evidence="16">214</strain>
    </source>
</reference>
<evidence type="ECO:0000256" key="1">
    <source>
        <dbReference type="ARBA" id="ARBA00004191"/>
    </source>
</evidence>
<evidence type="ECO:0000256" key="12">
    <source>
        <dbReference type="ARBA" id="ARBA00023180"/>
    </source>
</evidence>
<evidence type="ECO:0000256" key="8">
    <source>
        <dbReference type="ARBA" id="ARBA00022729"/>
    </source>
</evidence>
<evidence type="ECO:0000256" key="15">
    <source>
        <dbReference type="SAM" id="SignalP"/>
    </source>
</evidence>